<dbReference type="GO" id="GO:0016757">
    <property type="term" value="F:glycosyltransferase activity"/>
    <property type="evidence" value="ECO:0007669"/>
    <property type="project" value="InterPro"/>
</dbReference>
<dbReference type="PANTHER" id="PTHR12526:SF630">
    <property type="entry name" value="GLYCOSYLTRANSFERASE"/>
    <property type="match status" value="1"/>
</dbReference>
<proteinExistence type="predicted"/>
<evidence type="ECO:0000313" key="4">
    <source>
        <dbReference type="Proteomes" id="UP000020938"/>
    </source>
</evidence>
<comment type="caution">
    <text evidence="3">The sequence shown here is derived from an EMBL/GenBank/DDBJ whole genome shotgun (WGS) entry which is preliminary data.</text>
</comment>
<protein>
    <submittedName>
        <fullName evidence="3">Glycosyl transferases group 1 family protein</fullName>
    </submittedName>
</protein>
<name>A0A016BTL2_BACFG</name>
<reference evidence="3 4" key="1">
    <citation type="submission" date="2014-02" db="EMBL/GenBank/DDBJ databases">
        <authorList>
            <person name="Sears C."/>
            <person name="Carroll K."/>
            <person name="Sack B.R."/>
            <person name="Qadri F."/>
            <person name="Myers L.L."/>
            <person name="Chung G.-T."/>
            <person name="Escheverria P."/>
            <person name="Fraser C.M."/>
            <person name="Sadzewicz L."/>
            <person name="Shefchek K.A."/>
            <person name="Tallon L."/>
            <person name="Das S.P."/>
            <person name="Daugherty S."/>
            <person name="Mongodin E.F."/>
        </authorList>
    </citation>
    <scope>NUCLEOTIDE SEQUENCE [LARGE SCALE GENOMIC DNA]</scope>
    <source>
        <strain evidence="3 4">3976T8</strain>
    </source>
</reference>
<evidence type="ECO:0000259" key="2">
    <source>
        <dbReference type="Pfam" id="PF13477"/>
    </source>
</evidence>
<dbReference type="Gene3D" id="3.40.50.2000">
    <property type="entry name" value="Glycogen Phosphorylase B"/>
    <property type="match status" value="2"/>
</dbReference>
<dbReference type="InterPro" id="IPR001296">
    <property type="entry name" value="Glyco_trans_1"/>
</dbReference>
<gene>
    <name evidence="3" type="ORF">M123_3544</name>
</gene>
<dbReference type="Proteomes" id="UP000020938">
    <property type="component" value="Unassembled WGS sequence"/>
</dbReference>
<evidence type="ECO:0000259" key="1">
    <source>
        <dbReference type="Pfam" id="PF00534"/>
    </source>
</evidence>
<dbReference type="PATRIC" id="fig|1339314.3.peg.3695"/>
<feature type="domain" description="Glycosyltransferase subfamily 4-like N-terminal" evidence="2">
    <location>
        <begin position="22"/>
        <end position="140"/>
    </location>
</feature>
<evidence type="ECO:0000313" key="3">
    <source>
        <dbReference type="EMBL" id="EXZ72092.1"/>
    </source>
</evidence>
<feature type="domain" description="Glycosyl transferase family 1" evidence="1">
    <location>
        <begin position="198"/>
        <end position="360"/>
    </location>
</feature>
<dbReference type="InterPro" id="IPR028098">
    <property type="entry name" value="Glyco_trans_4-like_N"/>
</dbReference>
<dbReference type="AlphaFoldDB" id="A0A016BTL2"/>
<sequence length="388" mass="44066">MINNCMKKICGLTTLPITIKSFMLGNLNYMADNGYKAYVISQPGEILQKEHLGKVQFIPLLIKHGNVSPLEVLKTIWTLYKIFKKERFDIIQYATSNAALYASIAGWMARVPVRIYCQWGISYTDFHGVYLWFYKLMEKITCIFSTSVQPDSPSNLKFSIQEGLYKASKGHVLLNGSATGVDLTKYDCSMKKRWNKDIRDMYSVPQDSFVFGFVGRLVPEKGINELLEAFLSINGEKIYLFLVGPVEKNRLDSVLLTKAKDHPCVIFTGSVPNAAKYHAAFDFLVLPSYREGFGMTVVEAAALATPSIISRINGPTDFVQDEYNGLICEVKSTESLKNKMEQALRLSKDEKEILSQNAYQLVKTKFDSTMFKQEFLKNREYLLLLSKK</sequence>
<dbReference type="Pfam" id="PF00534">
    <property type="entry name" value="Glycos_transf_1"/>
    <property type="match status" value="1"/>
</dbReference>
<keyword evidence="3" id="KW-0808">Transferase</keyword>
<dbReference type="EMBL" id="JGDS01000062">
    <property type="protein sequence ID" value="EXZ72092.1"/>
    <property type="molecule type" value="Genomic_DNA"/>
</dbReference>
<dbReference type="SUPFAM" id="SSF53756">
    <property type="entry name" value="UDP-Glycosyltransferase/glycogen phosphorylase"/>
    <property type="match status" value="1"/>
</dbReference>
<organism evidence="3 4">
    <name type="scientific">Bacteroides fragilis str. 3976T8</name>
    <dbReference type="NCBI Taxonomy" id="1339314"/>
    <lineage>
        <taxon>Bacteria</taxon>
        <taxon>Pseudomonadati</taxon>
        <taxon>Bacteroidota</taxon>
        <taxon>Bacteroidia</taxon>
        <taxon>Bacteroidales</taxon>
        <taxon>Bacteroidaceae</taxon>
        <taxon>Bacteroides</taxon>
    </lineage>
</organism>
<accession>A0A016BTL2</accession>
<dbReference type="Pfam" id="PF13477">
    <property type="entry name" value="Glyco_trans_4_2"/>
    <property type="match status" value="1"/>
</dbReference>
<dbReference type="PANTHER" id="PTHR12526">
    <property type="entry name" value="GLYCOSYLTRANSFERASE"/>
    <property type="match status" value="1"/>
</dbReference>